<dbReference type="InterPro" id="IPR018490">
    <property type="entry name" value="cNMP-bd_dom_sf"/>
</dbReference>
<evidence type="ECO:0000256" key="1">
    <source>
        <dbReference type="ARBA" id="ARBA00022535"/>
    </source>
</evidence>
<dbReference type="SUPFAM" id="SSF56112">
    <property type="entry name" value="Protein kinase-like (PK-like)"/>
    <property type="match status" value="1"/>
</dbReference>
<dbReference type="CDD" id="cd00038">
    <property type="entry name" value="CAP_ED"/>
    <property type="match status" value="1"/>
</dbReference>
<evidence type="ECO:0000256" key="5">
    <source>
        <dbReference type="ARBA" id="ARBA00022840"/>
    </source>
</evidence>
<dbReference type="PROSITE" id="PS50011">
    <property type="entry name" value="PROTEIN_KINASE_DOM"/>
    <property type="match status" value="1"/>
</dbReference>
<keyword evidence="3 7" id="KW-0547">Nucleotide-binding</keyword>
<dbReference type="CDD" id="cd14014">
    <property type="entry name" value="STKc_PknB_like"/>
    <property type="match status" value="1"/>
</dbReference>
<evidence type="ECO:0000256" key="7">
    <source>
        <dbReference type="PROSITE-ProRule" id="PRU10141"/>
    </source>
</evidence>
<dbReference type="InterPro" id="IPR008271">
    <property type="entry name" value="Ser/Thr_kinase_AS"/>
</dbReference>
<organism evidence="10 11">
    <name type="scientific">Candidatus Magnetobacterium bavaricum</name>
    <dbReference type="NCBI Taxonomy" id="29290"/>
    <lineage>
        <taxon>Bacteria</taxon>
        <taxon>Pseudomonadati</taxon>
        <taxon>Nitrospirota</taxon>
        <taxon>Thermodesulfovibrionia</taxon>
        <taxon>Thermodesulfovibrionales</taxon>
        <taxon>Candidatus Magnetobacteriaceae</taxon>
        <taxon>Candidatus Magnetobacterium</taxon>
    </lineage>
</organism>
<dbReference type="InterPro" id="IPR014710">
    <property type="entry name" value="RmlC-like_jellyroll"/>
</dbReference>
<keyword evidence="4 10" id="KW-0418">Kinase</keyword>
<dbReference type="Gene3D" id="1.10.510.10">
    <property type="entry name" value="Transferase(Phosphotransferase) domain 1"/>
    <property type="match status" value="1"/>
</dbReference>
<reference evidence="10 11" key="1">
    <citation type="submission" date="2015-02" db="EMBL/GenBank/DDBJ databases">
        <title>Single-cell genomics of uncultivated deep-branching MTB reveals a conserved set of magnetosome genes.</title>
        <authorList>
            <person name="Kolinko S."/>
            <person name="Richter M."/>
            <person name="Glockner F.O."/>
            <person name="Brachmann A."/>
            <person name="Schuler D."/>
        </authorList>
    </citation>
    <scope>NUCLEOTIDE SEQUENCE [LARGE SCALE GENOMIC DNA]</scope>
    <source>
        <strain evidence="10">TM-1</strain>
    </source>
</reference>
<dbReference type="PROSITE" id="PS50042">
    <property type="entry name" value="CNMP_BINDING_3"/>
    <property type="match status" value="1"/>
</dbReference>
<evidence type="ECO:0000256" key="2">
    <source>
        <dbReference type="ARBA" id="ARBA00022679"/>
    </source>
</evidence>
<evidence type="ECO:0000313" key="10">
    <source>
        <dbReference type="EMBL" id="KJU86951.1"/>
    </source>
</evidence>
<proteinExistence type="predicted"/>
<dbReference type="Pfam" id="PF00027">
    <property type="entry name" value="cNMP_binding"/>
    <property type="match status" value="1"/>
</dbReference>
<dbReference type="AlphaFoldDB" id="A0A0F3GYG7"/>
<dbReference type="InterPro" id="IPR011009">
    <property type="entry name" value="Kinase-like_dom_sf"/>
</dbReference>
<dbReference type="Gene3D" id="2.60.120.10">
    <property type="entry name" value="Jelly Rolls"/>
    <property type="match status" value="1"/>
</dbReference>
<name>A0A0F3GYG7_9BACT</name>
<dbReference type="PANTHER" id="PTHR43289">
    <property type="entry name" value="MITOGEN-ACTIVATED PROTEIN KINASE KINASE KINASE 20-RELATED"/>
    <property type="match status" value="1"/>
</dbReference>
<evidence type="ECO:0000259" key="9">
    <source>
        <dbReference type="PROSITE" id="PS50042"/>
    </source>
</evidence>
<dbReference type="InterPro" id="IPR000595">
    <property type="entry name" value="cNMP-bd_dom"/>
</dbReference>
<dbReference type="Proteomes" id="UP000033423">
    <property type="component" value="Unassembled WGS sequence"/>
</dbReference>
<keyword evidence="6" id="KW-0142">cGMP-binding</keyword>
<keyword evidence="10" id="KW-0723">Serine/threonine-protein kinase</keyword>
<feature type="binding site" evidence="7">
    <location>
        <position position="38"/>
    </location>
    <ligand>
        <name>ATP</name>
        <dbReference type="ChEBI" id="CHEBI:30616"/>
    </ligand>
</feature>
<sequence>MIGTRIGRYEILGALGEGAMGTVYKGHDTIIDRIVAIKTIKIGVRGKANDAVERFYHEARIAGRLSHPNIALIYDVGEDGGTHYLVLEYVEGVTLKGVITESRELHPLDKVRILILTARTLHHAHQRGVIHRDIKPANIMLLSDLQIKIMDFGIAMLATQTGNASEGLIGTPSYMSPEQINGGDMDRQTDVFSMGALAYEFVAGKKPFIAESMAALMDKILTVNPIPPHIVNPQVSEYISRFILKALEKDKLIRYQSANDFADALEVYLNQMEMERTQDVVAVHGYDKTKLIESLKQKYTFFSDFTFEELLKIFNISSKKAYRKGDVIFKEGTLGTKLYVLISGKVKVTKVFPDSKEATLLAELKAGECFGEMAIMDNSPRFATVTADTDCAMIAISEVILRVSEPQLCLKLYKNLAAVLSEKLKKSDVKINELWGKIKQLTSQT</sequence>
<dbReference type="InterPro" id="IPR000719">
    <property type="entry name" value="Prot_kinase_dom"/>
</dbReference>
<dbReference type="SMART" id="SM00100">
    <property type="entry name" value="cNMP"/>
    <property type="match status" value="1"/>
</dbReference>
<dbReference type="GO" id="GO:0005524">
    <property type="term" value="F:ATP binding"/>
    <property type="evidence" value="ECO:0007669"/>
    <property type="project" value="UniProtKB-UniRule"/>
</dbReference>
<gene>
    <name evidence="10" type="ORF">MBAV_000853</name>
</gene>
<dbReference type="Pfam" id="PF00069">
    <property type="entry name" value="Pkinase"/>
    <property type="match status" value="1"/>
</dbReference>
<dbReference type="PANTHER" id="PTHR43289:SF6">
    <property type="entry name" value="SERINE_THREONINE-PROTEIN KINASE NEKL-3"/>
    <property type="match status" value="1"/>
</dbReference>
<accession>A0A0F3GYG7</accession>
<feature type="domain" description="Protein kinase" evidence="8">
    <location>
        <begin position="9"/>
        <end position="269"/>
    </location>
</feature>
<dbReference type="SMART" id="SM00220">
    <property type="entry name" value="S_TKc"/>
    <property type="match status" value="1"/>
</dbReference>
<evidence type="ECO:0000256" key="6">
    <source>
        <dbReference type="ARBA" id="ARBA00022992"/>
    </source>
</evidence>
<comment type="caution">
    <text evidence="10">The sequence shown here is derived from an EMBL/GenBank/DDBJ whole genome shotgun (WGS) entry which is preliminary data.</text>
</comment>
<protein>
    <submittedName>
        <fullName evidence="10">Serine/threonine protein kinase with pasta sensor(S)</fullName>
    </submittedName>
</protein>
<keyword evidence="5 7" id="KW-0067">ATP-binding</keyword>
<evidence type="ECO:0000256" key="3">
    <source>
        <dbReference type="ARBA" id="ARBA00022741"/>
    </source>
</evidence>
<dbReference type="PROSITE" id="PS00107">
    <property type="entry name" value="PROTEIN_KINASE_ATP"/>
    <property type="match status" value="1"/>
</dbReference>
<keyword evidence="1" id="KW-0140">cGMP</keyword>
<dbReference type="SUPFAM" id="SSF51206">
    <property type="entry name" value="cAMP-binding domain-like"/>
    <property type="match status" value="1"/>
</dbReference>
<dbReference type="GO" id="GO:0004674">
    <property type="term" value="F:protein serine/threonine kinase activity"/>
    <property type="evidence" value="ECO:0007669"/>
    <property type="project" value="UniProtKB-KW"/>
</dbReference>
<dbReference type="InterPro" id="IPR017441">
    <property type="entry name" value="Protein_kinase_ATP_BS"/>
</dbReference>
<dbReference type="PROSITE" id="PS00108">
    <property type="entry name" value="PROTEIN_KINASE_ST"/>
    <property type="match status" value="1"/>
</dbReference>
<evidence type="ECO:0000259" key="8">
    <source>
        <dbReference type="PROSITE" id="PS50011"/>
    </source>
</evidence>
<dbReference type="EMBL" id="LACI01000384">
    <property type="protein sequence ID" value="KJU86951.1"/>
    <property type="molecule type" value="Genomic_DNA"/>
</dbReference>
<keyword evidence="11" id="KW-1185">Reference proteome</keyword>
<evidence type="ECO:0000256" key="4">
    <source>
        <dbReference type="ARBA" id="ARBA00022777"/>
    </source>
</evidence>
<dbReference type="GO" id="GO:0030553">
    <property type="term" value="F:cGMP binding"/>
    <property type="evidence" value="ECO:0007669"/>
    <property type="project" value="UniProtKB-KW"/>
</dbReference>
<evidence type="ECO:0000313" key="11">
    <source>
        <dbReference type="Proteomes" id="UP000033423"/>
    </source>
</evidence>
<feature type="domain" description="Cyclic nucleotide-binding" evidence="9">
    <location>
        <begin position="301"/>
        <end position="402"/>
    </location>
</feature>
<keyword evidence="2" id="KW-0808">Transferase</keyword>
<dbReference type="Gene3D" id="3.30.200.20">
    <property type="entry name" value="Phosphorylase Kinase, domain 1"/>
    <property type="match status" value="1"/>
</dbReference>